<gene>
    <name evidence="1" type="ORF">OWV82_011044</name>
</gene>
<comment type="caution">
    <text evidence="1">The sequence shown here is derived from an EMBL/GenBank/DDBJ whole genome shotgun (WGS) entry which is preliminary data.</text>
</comment>
<proteinExistence type="predicted"/>
<sequence length="327" mass="37323">MEDEKNGRKKSRISDEMDSDRLSNLPDSLIYHILSLMDTKYAVRTCILSKKWTNHWTHVHSLNFNHRSFNRNFSFEKFIRHILRQRKPLNLCRLSFQSYSTSSSVENRIVNYAKSRRVEELETNSTDLCSSISKLQTLSCIKVCNSQITKSFNLASLNTLQLSEVGIYSDDDNVDFFSGCSNLENLFLNGCRVDKNIFKISAPRLVNLSISSSKYCAIPKIKLVLSTPRLKFFNFSGKYVQVSCIGKFPALDEVNIYMCPPYVRAGTKISKQECILDVLRVAEILHNAKSLKISWNCTKGSWNGAILDPNFRNCNCEAEQGFKGGMV</sequence>
<evidence type="ECO:0000313" key="2">
    <source>
        <dbReference type="Proteomes" id="UP001164539"/>
    </source>
</evidence>
<keyword evidence="2" id="KW-1185">Reference proteome</keyword>
<evidence type="ECO:0000313" key="1">
    <source>
        <dbReference type="EMBL" id="KAJ4715960.1"/>
    </source>
</evidence>
<reference evidence="1 2" key="1">
    <citation type="journal article" date="2023" name="Science">
        <title>Complex scaffold remodeling in plant triterpene biosynthesis.</title>
        <authorList>
            <person name="De La Pena R."/>
            <person name="Hodgson H."/>
            <person name="Liu J.C."/>
            <person name="Stephenson M.J."/>
            <person name="Martin A.C."/>
            <person name="Owen C."/>
            <person name="Harkess A."/>
            <person name="Leebens-Mack J."/>
            <person name="Jimenez L.E."/>
            <person name="Osbourn A."/>
            <person name="Sattely E.S."/>
        </authorList>
    </citation>
    <scope>NUCLEOTIDE SEQUENCE [LARGE SCALE GENOMIC DNA]</scope>
    <source>
        <strain evidence="2">cv. JPN11</strain>
        <tissue evidence="1">Leaf</tissue>
    </source>
</reference>
<name>A0ACC1XWW8_MELAZ</name>
<protein>
    <submittedName>
        <fullName evidence="1">F-box family protein</fullName>
    </submittedName>
</protein>
<organism evidence="1 2">
    <name type="scientific">Melia azedarach</name>
    <name type="common">Chinaberry tree</name>
    <dbReference type="NCBI Taxonomy" id="155640"/>
    <lineage>
        <taxon>Eukaryota</taxon>
        <taxon>Viridiplantae</taxon>
        <taxon>Streptophyta</taxon>
        <taxon>Embryophyta</taxon>
        <taxon>Tracheophyta</taxon>
        <taxon>Spermatophyta</taxon>
        <taxon>Magnoliopsida</taxon>
        <taxon>eudicotyledons</taxon>
        <taxon>Gunneridae</taxon>
        <taxon>Pentapetalae</taxon>
        <taxon>rosids</taxon>
        <taxon>malvids</taxon>
        <taxon>Sapindales</taxon>
        <taxon>Meliaceae</taxon>
        <taxon>Melia</taxon>
    </lineage>
</organism>
<accession>A0ACC1XWW8</accession>
<dbReference type="EMBL" id="CM051399">
    <property type="protein sequence ID" value="KAJ4715960.1"/>
    <property type="molecule type" value="Genomic_DNA"/>
</dbReference>
<dbReference type="Proteomes" id="UP001164539">
    <property type="component" value="Chromosome 6"/>
</dbReference>